<accession>M0IH18</accession>
<organism evidence="1 2">
    <name type="scientific">Haloferax mucosum ATCC BAA-1512</name>
    <dbReference type="NCBI Taxonomy" id="662479"/>
    <lineage>
        <taxon>Archaea</taxon>
        <taxon>Methanobacteriati</taxon>
        <taxon>Methanobacteriota</taxon>
        <taxon>Stenosarchaea group</taxon>
        <taxon>Halobacteria</taxon>
        <taxon>Halobacteriales</taxon>
        <taxon>Haloferacaceae</taxon>
        <taxon>Haloferax</taxon>
    </lineage>
</organism>
<sequence length="232" mass="25548">MIRAILGLLENEASNTDIPRRLGEGYPAFATASTKYLDGKEIYHGRAADRVETTAQEVHVEDNGIHTERVESRKVSVTDFVADLDAGFVGVDSSDGEWLFERLISVAGAGIARAHIDVTAFAKHVDDQDGRCWQVSYKHALDDDEDDDGQAKSGTIFHRDAHFGAGSGTYNQYGFSYLWDGDLICGTISASGYVAVFSTDRPEVFGRWLLDEVLPFASLMEDDVQTMLSEVR</sequence>
<name>M0IH18_9EURY</name>
<keyword evidence="2" id="KW-1185">Reference proteome</keyword>
<proteinExistence type="predicted"/>
<comment type="caution">
    <text evidence="1">The sequence shown here is derived from an EMBL/GenBank/DDBJ whole genome shotgun (WGS) entry which is preliminary data.</text>
</comment>
<dbReference type="PATRIC" id="fig|662479.7.peg.1137"/>
<gene>
    <name evidence="1" type="ORF">C440_05582</name>
</gene>
<dbReference type="STRING" id="662479.C440_05582"/>
<dbReference type="EMBL" id="AOLN01000009">
    <property type="protein sequence ID" value="ELZ96036.1"/>
    <property type="molecule type" value="Genomic_DNA"/>
</dbReference>
<dbReference type="Proteomes" id="UP000011550">
    <property type="component" value="Unassembled WGS sequence"/>
</dbReference>
<dbReference type="RefSeq" id="WP_008319063.1">
    <property type="nucleotide sequence ID" value="NZ_AOLN01000009.1"/>
</dbReference>
<evidence type="ECO:0000313" key="1">
    <source>
        <dbReference type="EMBL" id="ELZ96036.1"/>
    </source>
</evidence>
<protein>
    <submittedName>
        <fullName evidence="1">Uncharacterized protein</fullName>
    </submittedName>
</protein>
<dbReference type="AlphaFoldDB" id="M0IH18"/>
<reference evidence="1 2" key="1">
    <citation type="journal article" date="2014" name="PLoS Genet.">
        <title>Phylogenetically driven sequencing of extremely halophilic archaea reveals strategies for static and dynamic osmo-response.</title>
        <authorList>
            <person name="Becker E.A."/>
            <person name="Seitzer P.M."/>
            <person name="Tritt A."/>
            <person name="Larsen D."/>
            <person name="Krusor M."/>
            <person name="Yao A.I."/>
            <person name="Wu D."/>
            <person name="Madern D."/>
            <person name="Eisen J.A."/>
            <person name="Darling A.E."/>
            <person name="Facciotti M.T."/>
        </authorList>
    </citation>
    <scope>NUCLEOTIDE SEQUENCE [LARGE SCALE GENOMIC DNA]</scope>
    <source>
        <strain evidence="1 2">ATCC BAA-1512</strain>
    </source>
</reference>
<evidence type="ECO:0000313" key="2">
    <source>
        <dbReference type="Proteomes" id="UP000011550"/>
    </source>
</evidence>
<dbReference type="OrthoDB" id="291299at2157"/>